<evidence type="ECO:0000313" key="2">
    <source>
        <dbReference type="EMBL" id="QJB02672.1"/>
    </source>
</evidence>
<accession>A0A6M3MD02</accession>
<gene>
    <name evidence="2" type="ORF">MM171B01093_0006</name>
</gene>
<name>A0A6M3MD02_9ZZZZ</name>
<feature type="region of interest" description="Disordered" evidence="1">
    <location>
        <begin position="171"/>
        <end position="196"/>
    </location>
</feature>
<organism evidence="2">
    <name type="scientific">viral metagenome</name>
    <dbReference type="NCBI Taxonomy" id="1070528"/>
    <lineage>
        <taxon>unclassified sequences</taxon>
        <taxon>metagenomes</taxon>
        <taxon>organismal metagenomes</taxon>
    </lineage>
</organism>
<evidence type="ECO:0000256" key="1">
    <source>
        <dbReference type="SAM" id="MobiDB-lite"/>
    </source>
</evidence>
<sequence length="377" mass="42408">MPFYEKDTEGKLVKVEDVPEEAVQLMDRFDGEAIVHRLTTGIASDAFIYRYPIKTKFGVKEIIGISTDGSYELATMLGNIEVLQDVKVDKDSDPDYFYAMVRAKDISRNVILLGVARQCKFMVDEGNKPIHDRLNEHAFVASISKAQRNAILHLTPEDVITKIINNWAQRGKSKQLRPQPLETEPTPPVTTKPPTAATSEFTATAAQVTEQQEKLKKLRMEVHNRFQADLGIGLEKRKGMLKEKFGVDSLTDLSEQQLNECKVWVEEMITQGTKAPPATKAPTDRDIRTNQAKELGFESLDEQNKLRGSLYTILTSPNQLGLKDEEAKEFVTKKGFTSTNSIPKRSLVELISEANEIIRIRQTPPPPGELEPENIPF</sequence>
<dbReference type="EMBL" id="MT143800">
    <property type="protein sequence ID" value="QJB02672.1"/>
    <property type="molecule type" value="Genomic_DNA"/>
</dbReference>
<proteinExistence type="predicted"/>
<protein>
    <submittedName>
        <fullName evidence="2">Uncharacterized protein</fullName>
    </submittedName>
</protein>
<reference evidence="2" key="1">
    <citation type="submission" date="2020-03" db="EMBL/GenBank/DDBJ databases">
        <title>The deep terrestrial virosphere.</title>
        <authorList>
            <person name="Holmfeldt K."/>
            <person name="Nilsson E."/>
            <person name="Simone D."/>
            <person name="Lopez-Fernandez M."/>
            <person name="Wu X."/>
            <person name="de Brujin I."/>
            <person name="Lundin D."/>
            <person name="Andersson A."/>
            <person name="Bertilsson S."/>
            <person name="Dopson M."/>
        </authorList>
    </citation>
    <scope>NUCLEOTIDE SEQUENCE</scope>
    <source>
        <strain evidence="2">MM171B01093</strain>
    </source>
</reference>
<dbReference type="AlphaFoldDB" id="A0A6M3MD02"/>